<dbReference type="GO" id="GO:0015934">
    <property type="term" value="C:large ribosomal subunit"/>
    <property type="evidence" value="ECO:0007669"/>
    <property type="project" value="InterPro"/>
</dbReference>
<evidence type="ECO:0000256" key="3">
    <source>
        <dbReference type="ARBA" id="ARBA00022730"/>
    </source>
</evidence>
<dbReference type="PANTHER" id="PTHR13691:SF5">
    <property type="entry name" value="LARGE RIBOSOMAL SUBUNIT PROTEIN UL2M"/>
    <property type="match status" value="1"/>
</dbReference>
<evidence type="ECO:0000256" key="1">
    <source>
        <dbReference type="ARBA" id="ARBA00005636"/>
    </source>
</evidence>
<comment type="caution">
    <text evidence="12">The sequence shown here is derived from an EMBL/GenBank/DDBJ whole genome shotgun (WGS) entry which is preliminary data.</text>
</comment>
<dbReference type="GO" id="GO:0019843">
    <property type="term" value="F:rRNA binding"/>
    <property type="evidence" value="ECO:0007669"/>
    <property type="project" value="UniProtKB-KW"/>
</dbReference>
<dbReference type="SUPFAM" id="SSF50249">
    <property type="entry name" value="Nucleic acid-binding proteins"/>
    <property type="match status" value="1"/>
</dbReference>
<evidence type="ECO:0000256" key="7">
    <source>
        <dbReference type="ARBA" id="ARBA00035350"/>
    </source>
</evidence>
<dbReference type="Gene3D" id="2.30.30.30">
    <property type="match status" value="1"/>
</dbReference>
<keyword evidence="3" id="KW-0699">rRNA-binding</keyword>
<dbReference type="Gene3D" id="4.10.950.10">
    <property type="entry name" value="Ribosomal protein L2, domain 3"/>
    <property type="match status" value="1"/>
</dbReference>
<evidence type="ECO:0000256" key="2">
    <source>
        <dbReference type="ARBA" id="ARBA00010761"/>
    </source>
</evidence>
<dbReference type="GO" id="GO:0002181">
    <property type="term" value="P:cytoplasmic translation"/>
    <property type="evidence" value="ECO:0007669"/>
    <property type="project" value="TreeGrafter"/>
</dbReference>
<accession>A0AAW2H6I4</accession>
<dbReference type="Pfam" id="PF00189">
    <property type="entry name" value="Ribosomal_S3_C"/>
    <property type="match status" value="1"/>
</dbReference>
<dbReference type="Pfam" id="PF03947">
    <property type="entry name" value="Ribosomal_L2_C"/>
    <property type="match status" value="1"/>
</dbReference>
<feature type="domain" description="KH type-2" evidence="11">
    <location>
        <begin position="198"/>
        <end position="240"/>
    </location>
</feature>
<dbReference type="InterPro" id="IPR002171">
    <property type="entry name" value="Ribosomal_uL2"/>
</dbReference>
<evidence type="ECO:0000313" key="12">
    <source>
        <dbReference type="EMBL" id="KAL0263941.1"/>
    </source>
</evidence>
<dbReference type="SUPFAM" id="SSF54814">
    <property type="entry name" value="Prokaryotic type KH domain (KH-domain type II)"/>
    <property type="match status" value="1"/>
</dbReference>
<dbReference type="Pfam" id="PF07650">
    <property type="entry name" value="KH_2"/>
    <property type="match status" value="1"/>
</dbReference>
<dbReference type="SUPFAM" id="SSF54821">
    <property type="entry name" value="Ribosomal protein S3 C-terminal domain"/>
    <property type="match status" value="1"/>
</dbReference>
<dbReference type="Gene3D" id="2.40.50.140">
    <property type="entry name" value="Nucleic acid-binding proteins"/>
    <property type="match status" value="1"/>
</dbReference>
<dbReference type="InterPro" id="IPR008991">
    <property type="entry name" value="Translation_prot_SH3-like_sf"/>
</dbReference>
<evidence type="ECO:0000256" key="6">
    <source>
        <dbReference type="ARBA" id="ARBA00035242"/>
    </source>
</evidence>
<organism evidence="12">
    <name type="scientific">Menopon gallinae</name>
    <name type="common">poultry shaft louse</name>
    <dbReference type="NCBI Taxonomy" id="328185"/>
    <lineage>
        <taxon>Eukaryota</taxon>
        <taxon>Metazoa</taxon>
        <taxon>Ecdysozoa</taxon>
        <taxon>Arthropoda</taxon>
        <taxon>Hexapoda</taxon>
        <taxon>Insecta</taxon>
        <taxon>Pterygota</taxon>
        <taxon>Neoptera</taxon>
        <taxon>Paraneoptera</taxon>
        <taxon>Psocodea</taxon>
        <taxon>Troctomorpha</taxon>
        <taxon>Phthiraptera</taxon>
        <taxon>Amblycera</taxon>
        <taxon>Menoponidae</taxon>
        <taxon>Menopon</taxon>
    </lineage>
</organism>
<evidence type="ECO:0000256" key="10">
    <source>
        <dbReference type="SAM" id="MobiDB-lite"/>
    </source>
</evidence>
<proteinExistence type="inferred from homology"/>
<dbReference type="PANTHER" id="PTHR13691">
    <property type="entry name" value="RIBOSOMAL PROTEIN L2"/>
    <property type="match status" value="1"/>
</dbReference>
<protein>
    <recommendedName>
        <fullName evidence="6">Large ribosomal subunit protein uL2</fullName>
    </recommendedName>
    <alternativeName>
        <fullName evidence="8">30S ribosomal protein S3, chloroplastic</fullName>
    </alternativeName>
    <alternativeName>
        <fullName evidence="7">60S ribosomal protein L8</fullName>
    </alternativeName>
</protein>
<evidence type="ECO:0000256" key="5">
    <source>
        <dbReference type="ARBA" id="ARBA00023274"/>
    </source>
</evidence>
<evidence type="ECO:0000256" key="9">
    <source>
        <dbReference type="PROSITE-ProRule" id="PRU00118"/>
    </source>
</evidence>
<evidence type="ECO:0000256" key="4">
    <source>
        <dbReference type="ARBA" id="ARBA00022980"/>
    </source>
</evidence>
<feature type="region of interest" description="Disordered" evidence="10">
    <location>
        <begin position="175"/>
        <end position="196"/>
    </location>
</feature>
<dbReference type="InterPro" id="IPR004087">
    <property type="entry name" value="KH_dom"/>
</dbReference>
<gene>
    <name evidence="12" type="ORF">PYX00_010892</name>
</gene>
<dbReference type="InterPro" id="IPR014726">
    <property type="entry name" value="Ribosomal_uL2_dom3"/>
</dbReference>
<dbReference type="InterPro" id="IPR014722">
    <property type="entry name" value="Rib_uL2_dom2"/>
</dbReference>
<dbReference type="PROSITE" id="PS50084">
    <property type="entry name" value="KH_TYPE_1"/>
    <property type="match status" value="1"/>
</dbReference>
<dbReference type="InterPro" id="IPR009019">
    <property type="entry name" value="KH_sf_prok-type"/>
</dbReference>
<dbReference type="Pfam" id="PF00181">
    <property type="entry name" value="Ribosomal_L2_N"/>
    <property type="match status" value="1"/>
</dbReference>
<sequence>MRYTGGGHKRKYRVIDFKRNKFNVEATVKSVEYDPNRTAFIALLEYTDGEKRYIVAPNGIKVGYKVVSGENVAPEIGNVMKLKYIPLGTVISCIELHPGQGAILARSAGSSAQLTSRDGKYAIIKLPSGESRMILVECMAMVGSISNVDHQLVVSGKAGRVRWLGRRPRTRAVVMNPVDHPMGGGEGRSSGGHPRSRNVTITTARPGFIIGKGGQEVDKLKEELKKITKKDIQINIFEIKRPELDVVLVAESIAKQIENRISYRRAIKMAMTSTMRMGAEGIKVQVSDIDYHWDEAHTTYGRLGIKVWIMKGRNDRERKPRDKK</sequence>
<dbReference type="InterPro" id="IPR036419">
    <property type="entry name" value="Ribosomal_S3_C_sf"/>
</dbReference>
<dbReference type="PROSITE" id="PS50823">
    <property type="entry name" value="KH_TYPE_2"/>
    <property type="match status" value="1"/>
</dbReference>
<comment type="similarity">
    <text evidence="1">Belongs to the universal ribosomal protein uL2 family.</text>
</comment>
<dbReference type="InterPro" id="IPR001351">
    <property type="entry name" value="Ribosomal_uS3_C"/>
</dbReference>
<dbReference type="NCBIfam" id="TIGR01171">
    <property type="entry name" value="rplB_bact"/>
    <property type="match status" value="1"/>
</dbReference>
<evidence type="ECO:0000256" key="8">
    <source>
        <dbReference type="ARBA" id="ARBA00035473"/>
    </source>
</evidence>
<dbReference type="InterPro" id="IPR022669">
    <property type="entry name" value="Ribosomal_uL2_C"/>
</dbReference>
<dbReference type="Gene3D" id="3.30.1140.32">
    <property type="entry name" value="Ribosomal protein S3, C-terminal domain"/>
    <property type="match status" value="2"/>
</dbReference>
<comment type="similarity">
    <text evidence="2">Belongs to the universal ribosomal protein uS3 family.</text>
</comment>
<dbReference type="InterPro" id="IPR004044">
    <property type="entry name" value="KH_dom_type_2"/>
</dbReference>
<dbReference type="GO" id="GO:0003735">
    <property type="term" value="F:structural constituent of ribosome"/>
    <property type="evidence" value="ECO:0007669"/>
    <property type="project" value="InterPro"/>
</dbReference>
<reference evidence="12" key="1">
    <citation type="journal article" date="2024" name="Gigascience">
        <title>Chromosome-level genome of the poultry shaft louse Menopon gallinae provides insight into the host-switching and adaptive evolution of parasitic lice.</title>
        <authorList>
            <person name="Xu Y."/>
            <person name="Ma L."/>
            <person name="Liu S."/>
            <person name="Liang Y."/>
            <person name="Liu Q."/>
            <person name="He Z."/>
            <person name="Tian L."/>
            <person name="Duan Y."/>
            <person name="Cai W."/>
            <person name="Li H."/>
            <person name="Song F."/>
        </authorList>
    </citation>
    <scope>NUCLEOTIDE SEQUENCE</scope>
    <source>
        <strain evidence="12">Cailab_2023a</strain>
    </source>
</reference>
<dbReference type="InterPro" id="IPR022666">
    <property type="entry name" value="Ribosomal_uL2_RNA-bd_dom"/>
</dbReference>
<dbReference type="SMART" id="SM01382">
    <property type="entry name" value="Ribosomal_L2_C"/>
    <property type="match status" value="1"/>
</dbReference>
<keyword evidence="5" id="KW-0687">Ribonucleoprotein</keyword>
<dbReference type="InterPro" id="IPR012340">
    <property type="entry name" value="NA-bd_OB-fold"/>
</dbReference>
<name>A0AAW2H6I4_9NEOP</name>
<dbReference type="GO" id="GO:0016740">
    <property type="term" value="F:transferase activity"/>
    <property type="evidence" value="ECO:0007669"/>
    <property type="project" value="InterPro"/>
</dbReference>
<keyword evidence="4" id="KW-0689">Ribosomal protein</keyword>
<dbReference type="SMART" id="SM00322">
    <property type="entry name" value="KH"/>
    <property type="match status" value="1"/>
</dbReference>
<dbReference type="FunFam" id="2.30.30.30:FF:000001">
    <property type="entry name" value="50S ribosomal protein L2"/>
    <property type="match status" value="1"/>
</dbReference>
<dbReference type="SMART" id="SM01383">
    <property type="entry name" value="Ribosomal_L2"/>
    <property type="match status" value="1"/>
</dbReference>
<dbReference type="SUPFAM" id="SSF50104">
    <property type="entry name" value="Translation proteins SH3-like domain"/>
    <property type="match status" value="1"/>
</dbReference>
<dbReference type="AlphaFoldDB" id="A0AAW2H6I4"/>
<evidence type="ECO:0000259" key="11">
    <source>
        <dbReference type="PROSITE" id="PS50823"/>
    </source>
</evidence>
<dbReference type="InterPro" id="IPR005880">
    <property type="entry name" value="Ribosomal_uL2_bac/org-type"/>
</dbReference>
<keyword evidence="9" id="KW-0694">RNA-binding</keyword>
<dbReference type="EMBL" id="JARGDH010000063">
    <property type="protein sequence ID" value="KAL0263941.1"/>
    <property type="molecule type" value="Genomic_DNA"/>
</dbReference>